<protein>
    <submittedName>
        <fullName evidence="2">Uncharacterized protein</fullName>
    </submittedName>
</protein>
<keyword evidence="1" id="KW-0472">Membrane</keyword>
<reference evidence="2" key="1">
    <citation type="submission" date="2018-01" db="EMBL/GenBank/DDBJ databases">
        <title>An insight into the sialome of Amazonian anophelines.</title>
        <authorList>
            <person name="Ribeiro J.M."/>
            <person name="Scarpassa V."/>
            <person name="Calvo E."/>
        </authorList>
    </citation>
    <scope>NUCLEOTIDE SEQUENCE</scope>
</reference>
<evidence type="ECO:0000256" key="1">
    <source>
        <dbReference type="SAM" id="Phobius"/>
    </source>
</evidence>
<dbReference type="EMBL" id="GGFL01015531">
    <property type="protein sequence ID" value="MBW79709.1"/>
    <property type="molecule type" value="Transcribed_RNA"/>
</dbReference>
<organism evidence="2">
    <name type="scientific">Anopheles darlingi</name>
    <name type="common">Mosquito</name>
    <dbReference type="NCBI Taxonomy" id="43151"/>
    <lineage>
        <taxon>Eukaryota</taxon>
        <taxon>Metazoa</taxon>
        <taxon>Ecdysozoa</taxon>
        <taxon>Arthropoda</taxon>
        <taxon>Hexapoda</taxon>
        <taxon>Insecta</taxon>
        <taxon>Pterygota</taxon>
        <taxon>Neoptera</taxon>
        <taxon>Endopterygota</taxon>
        <taxon>Diptera</taxon>
        <taxon>Nematocera</taxon>
        <taxon>Culicoidea</taxon>
        <taxon>Culicidae</taxon>
        <taxon>Anophelinae</taxon>
        <taxon>Anopheles</taxon>
    </lineage>
</organism>
<sequence>MYMMKLQVVCNCTVGWWTKMKWLLLLSCGCDETDGACWHSLRRKTVVREPIVLPVLVTKEAVVVVVLLLLMVQMESGHVG</sequence>
<keyword evidence="1" id="KW-1133">Transmembrane helix</keyword>
<accession>A0A2M4DQC0</accession>
<feature type="transmembrane region" description="Helical" evidence="1">
    <location>
        <begin position="51"/>
        <end position="72"/>
    </location>
</feature>
<dbReference type="AlphaFoldDB" id="A0A2M4DQC0"/>
<keyword evidence="1" id="KW-0812">Transmembrane</keyword>
<name>A0A2M4DQC0_ANODA</name>
<evidence type="ECO:0000313" key="2">
    <source>
        <dbReference type="EMBL" id="MBW79709.1"/>
    </source>
</evidence>
<proteinExistence type="predicted"/>